<dbReference type="PANTHER" id="PTHR48081">
    <property type="entry name" value="AB HYDROLASE SUPERFAMILY PROTEIN C4A8.06C"/>
    <property type="match status" value="1"/>
</dbReference>
<comment type="caution">
    <text evidence="3">The sequence shown here is derived from an EMBL/GenBank/DDBJ whole genome shotgun (WGS) entry which is preliminary data.</text>
</comment>
<dbReference type="PROSITE" id="PS00122">
    <property type="entry name" value="CARBOXYLESTERASE_B_1"/>
    <property type="match status" value="1"/>
</dbReference>
<dbReference type="EMBL" id="JAMXQS010000005">
    <property type="protein sequence ID" value="MCO6050301.1"/>
    <property type="molecule type" value="Genomic_DNA"/>
</dbReference>
<sequence>MERATATDLFRIRDHVPDFDGIVEEIRERSRRTRSVLRCHLNVAFGSGSSDRIDLFFPDTAAGDRPVHLFIHGGYWRMFTKEDYSYVADTVTNAGAIAAIMDYTLMPAVRMETLILQVRAAKNWLQDKAESFGGMASRLTVSGHSAGAHLATFLLEDTDPRIQTNRTLLLGGIYDLKPLQKSFLQAEISLTDDEVERYSPLNRSLSKQSDVTVLVGEKETLPFHQQAKAFASHLAMNGSRSTFHQLAGADHMTSVRDLGKPGTEASYILEGFVNDPISNQL</sequence>
<dbReference type="Gene3D" id="3.40.50.1820">
    <property type="entry name" value="alpha/beta hydrolase"/>
    <property type="match status" value="1"/>
</dbReference>
<name>A0ABT1C8K7_9HYPH</name>
<dbReference type="SUPFAM" id="SSF53474">
    <property type="entry name" value="alpha/beta-Hydrolases"/>
    <property type="match status" value="1"/>
</dbReference>
<dbReference type="PANTHER" id="PTHR48081:SF33">
    <property type="entry name" value="KYNURENINE FORMAMIDASE"/>
    <property type="match status" value="1"/>
</dbReference>
<reference evidence="3 4" key="1">
    <citation type="submission" date="2022-06" db="EMBL/GenBank/DDBJ databases">
        <title>Mesorhizobium sp. strain RP14 Genome sequencing and assembly.</title>
        <authorList>
            <person name="Kim I."/>
        </authorList>
    </citation>
    <scope>NUCLEOTIDE SEQUENCE [LARGE SCALE GENOMIC DNA]</scope>
    <source>
        <strain evidence="4">RP14(2022)</strain>
    </source>
</reference>
<gene>
    <name evidence="3" type="ORF">NGM99_10950</name>
</gene>
<organism evidence="3 4">
    <name type="scientific">Mesorhizobium liriopis</name>
    <dbReference type="NCBI Taxonomy" id="2953882"/>
    <lineage>
        <taxon>Bacteria</taxon>
        <taxon>Pseudomonadati</taxon>
        <taxon>Pseudomonadota</taxon>
        <taxon>Alphaproteobacteria</taxon>
        <taxon>Hyphomicrobiales</taxon>
        <taxon>Phyllobacteriaceae</taxon>
        <taxon>Mesorhizobium</taxon>
    </lineage>
</organism>
<dbReference type="RefSeq" id="WP_252818836.1">
    <property type="nucleotide sequence ID" value="NZ_JAMXQS010000005.1"/>
</dbReference>
<dbReference type="InterPro" id="IPR019826">
    <property type="entry name" value="Carboxylesterase_B_AS"/>
</dbReference>
<accession>A0ABT1C8K7</accession>
<dbReference type="Proteomes" id="UP001205906">
    <property type="component" value="Unassembled WGS sequence"/>
</dbReference>
<keyword evidence="4" id="KW-1185">Reference proteome</keyword>
<feature type="domain" description="Alpha/beta hydrolase fold-3" evidence="2">
    <location>
        <begin position="69"/>
        <end position="252"/>
    </location>
</feature>
<dbReference type="InterPro" id="IPR013094">
    <property type="entry name" value="AB_hydrolase_3"/>
</dbReference>
<dbReference type="GO" id="GO:0016787">
    <property type="term" value="F:hydrolase activity"/>
    <property type="evidence" value="ECO:0007669"/>
    <property type="project" value="UniProtKB-KW"/>
</dbReference>
<proteinExistence type="predicted"/>
<keyword evidence="1 3" id="KW-0378">Hydrolase</keyword>
<evidence type="ECO:0000313" key="3">
    <source>
        <dbReference type="EMBL" id="MCO6050301.1"/>
    </source>
</evidence>
<evidence type="ECO:0000256" key="1">
    <source>
        <dbReference type="ARBA" id="ARBA00022801"/>
    </source>
</evidence>
<dbReference type="InterPro" id="IPR050300">
    <property type="entry name" value="GDXG_lipolytic_enzyme"/>
</dbReference>
<dbReference type="Pfam" id="PF07859">
    <property type="entry name" value="Abhydrolase_3"/>
    <property type="match status" value="1"/>
</dbReference>
<evidence type="ECO:0000313" key="4">
    <source>
        <dbReference type="Proteomes" id="UP001205906"/>
    </source>
</evidence>
<evidence type="ECO:0000259" key="2">
    <source>
        <dbReference type="Pfam" id="PF07859"/>
    </source>
</evidence>
<protein>
    <submittedName>
        <fullName evidence="3">Alpha/beta hydrolase</fullName>
    </submittedName>
</protein>
<dbReference type="InterPro" id="IPR029058">
    <property type="entry name" value="AB_hydrolase_fold"/>
</dbReference>